<protein>
    <submittedName>
        <fullName evidence="2">DNA-invertase from lambdoid prophage Rac</fullName>
    </submittedName>
</protein>
<feature type="domain" description="HTH psq-type" evidence="1">
    <location>
        <begin position="149"/>
        <end position="187"/>
    </location>
</feature>
<dbReference type="Proteomes" id="UP001240164">
    <property type="component" value="Unassembled WGS sequence"/>
</dbReference>
<proteinExistence type="predicted"/>
<sequence>MRTYAYVRLNSEKEFESKKNYSFFVDNGFNIHKNRIFFETVLVDKPLKFRSTIKNLIDYSLEQNDLLVVKNLSDLGSNFKEILFLTNKIFDKGVRLVCIDFSKNEINGDLRVFFNHFVKLVCKFEDMFDQEVNDNKYNKVRRKVGRPEVLTFQQKCEVIDLYKKGCSVYALSKKYEVTRTVIKRVLKMSEMSE</sequence>
<organism evidence="2 3">
    <name type="scientific">Acinetobacter calcoaceticus</name>
    <dbReference type="NCBI Taxonomy" id="471"/>
    <lineage>
        <taxon>Bacteria</taxon>
        <taxon>Pseudomonadati</taxon>
        <taxon>Pseudomonadota</taxon>
        <taxon>Gammaproteobacteria</taxon>
        <taxon>Moraxellales</taxon>
        <taxon>Moraxellaceae</taxon>
        <taxon>Acinetobacter</taxon>
        <taxon>Acinetobacter calcoaceticus/baumannii complex</taxon>
    </lineage>
</organism>
<dbReference type="InterPro" id="IPR007889">
    <property type="entry name" value="HTH_Psq"/>
</dbReference>
<dbReference type="EMBL" id="JAUSQP010000001">
    <property type="protein sequence ID" value="MDP9802959.1"/>
    <property type="molecule type" value="Genomic_DNA"/>
</dbReference>
<dbReference type="InterPro" id="IPR036162">
    <property type="entry name" value="Resolvase-like_N_sf"/>
</dbReference>
<dbReference type="SUPFAM" id="SSF53041">
    <property type="entry name" value="Resolvase-like"/>
    <property type="match status" value="1"/>
</dbReference>
<name>A0ABD5AKH7_ACICA</name>
<gene>
    <name evidence="2" type="ORF">J2771_001213</name>
</gene>
<accession>A0ABD5AKH7</accession>
<evidence type="ECO:0000259" key="1">
    <source>
        <dbReference type="Pfam" id="PF04218"/>
    </source>
</evidence>
<evidence type="ECO:0000313" key="3">
    <source>
        <dbReference type="Proteomes" id="UP001240164"/>
    </source>
</evidence>
<evidence type="ECO:0000313" key="2">
    <source>
        <dbReference type="EMBL" id="MDP9802959.1"/>
    </source>
</evidence>
<dbReference type="Pfam" id="PF04218">
    <property type="entry name" value="CENP-B_N"/>
    <property type="match status" value="1"/>
</dbReference>
<reference evidence="2 3" key="1">
    <citation type="submission" date="2023-07" db="EMBL/GenBank/DDBJ databases">
        <title>Sorghum-associated microbial communities from plants grown in Nebraska, USA.</title>
        <authorList>
            <person name="Schachtman D."/>
        </authorList>
    </citation>
    <scope>NUCLEOTIDE SEQUENCE [LARGE SCALE GENOMIC DNA]</scope>
    <source>
        <strain evidence="2 3">CC146</strain>
    </source>
</reference>
<comment type="caution">
    <text evidence="2">The sequence shown here is derived from an EMBL/GenBank/DDBJ whole genome shotgun (WGS) entry which is preliminary data.</text>
</comment>
<dbReference type="Gene3D" id="3.40.50.1390">
    <property type="entry name" value="Resolvase, N-terminal catalytic domain"/>
    <property type="match status" value="1"/>
</dbReference>
<dbReference type="AlphaFoldDB" id="A0ABD5AKH7"/>
<dbReference type="RefSeq" id="WP_307010542.1">
    <property type="nucleotide sequence ID" value="NZ_JAUSQP010000001.1"/>
</dbReference>